<keyword evidence="3 6" id="KW-0812">Transmembrane</keyword>
<dbReference type="CDD" id="cd06579">
    <property type="entry name" value="TM_PBP1_transp_AraH_like"/>
    <property type="match status" value="1"/>
</dbReference>
<evidence type="ECO:0000256" key="5">
    <source>
        <dbReference type="ARBA" id="ARBA00023136"/>
    </source>
</evidence>
<reference evidence="8" key="1">
    <citation type="submission" date="2017-02" db="EMBL/GenBank/DDBJ databases">
        <authorList>
            <person name="Varghese N."/>
            <person name="Submissions S."/>
        </authorList>
    </citation>
    <scope>NUCLEOTIDE SEQUENCE [LARGE SCALE GENOMIC DNA]</scope>
    <source>
        <strain evidence="8">USBA 833</strain>
    </source>
</reference>
<evidence type="ECO:0000256" key="4">
    <source>
        <dbReference type="ARBA" id="ARBA00022989"/>
    </source>
</evidence>
<sequence length="339" mass="35529">MSNLELKNVKAERFQTTDKKSVKSYISKFGSLLGLLLLCIALTFASSHFLTLKNIMNIARQSAINSLISVGMLLTILTAGIDLSVGSVLALSTCIMGVAVVKWGINPILAMLMCIAIGAFLGFLNGVMLTKLKLPHPFISTLGMKNIARGLALIVTAASPISGFPKAIQYIGAGFIGPVPVSFILVIIVFVLFSIFLNRTAQGRYIYAVGGNLEASKLSGINVEKTLILVYTLCGLMASVGGLVLTGRVNAAFPLAGLDYDLDAIAACIIGGASFMGGSGTVWGTLIGAMIMAVLRNGLNLLGVSADLQTVAIGAVIIAAVYVDVLRRQAEKKAKTQTV</sequence>
<dbReference type="Proteomes" id="UP000190105">
    <property type="component" value="Unassembled WGS sequence"/>
</dbReference>
<comment type="subcellular location">
    <subcellularLocation>
        <location evidence="1">Cell membrane</location>
        <topology evidence="1">Multi-pass membrane protein</topology>
    </subcellularLocation>
</comment>
<dbReference type="AlphaFoldDB" id="A0A1T4WFE0"/>
<dbReference type="EMBL" id="FUYH01000001">
    <property type="protein sequence ID" value="SKA75371.1"/>
    <property type="molecule type" value="Genomic_DNA"/>
</dbReference>
<dbReference type="Pfam" id="PF02653">
    <property type="entry name" value="BPD_transp_2"/>
    <property type="match status" value="1"/>
</dbReference>
<keyword evidence="8" id="KW-1185">Reference proteome</keyword>
<evidence type="ECO:0000256" key="2">
    <source>
        <dbReference type="ARBA" id="ARBA00022475"/>
    </source>
</evidence>
<feature type="transmembrane region" description="Helical" evidence="6">
    <location>
        <begin position="299"/>
        <end position="323"/>
    </location>
</feature>
<keyword evidence="5 6" id="KW-0472">Membrane</keyword>
<dbReference type="OrthoDB" id="9815820at2"/>
<evidence type="ECO:0000256" key="3">
    <source>
        <dbReference type="ARBA" id="ARBA00022692"/>
    </source>
</evidence>
<proteinExistence type="predicted"/>
<organism evidence="7 8">
    <name type="scientific">Caloramator quimbayensis</name>
    <dbReference type="NCBI Taxonomy" id="1147123"/>
    <lineage>
        <taxon>Bacteria</taxon>
        <taxon>Bacillati</taxon>
        <taxon>Bacillota</taxon>
        <taxon>Clostridia</taxon>
        <taxon>Eubacteriales</taxon>
        <taxon>Clostridiaceae</taxon>
        <taxon>Caloramator</taxon>
    </lineage>
</organism>
<feature type="transmembrane region" description="Helical" evidence="6">
    <location>
        <begin position="73"/>
        <end position="101"/>
    </location>
</feature>
<feature type="transmembrane region" description="Helical" evidence="6">
    <location>
        <begin position="170"/>
        <end position="197"/>
    </location>
</feature>
<feature type="transmembrane region" description="Helical" evidence="6">
    <location>
        <begin position="147"/>
        <end position="164"/>
    </location>
</feature>
<dbReference type="PANTHER" id="PTHR32196">
    <property type="entry name" value="ABC TRANSPORTER PERMEASE PROTEIN YPHD-RELATED-RELATED"/>
    <property type="match status" value="1"/>
</dbReference>
<dbReference type="STRING" id="1147123.SAMN05443428_1015"/>
<dbReference type="GO" id="GO:0022857">
    <property type="term" value="F:transmembrane transporter activity"/>
    <property type="evidence" value="ECO:0007669"/>
    <property type="project" value="InterPro"/>
</dbReference>
<evidence type="ECO:0000256" key="1">
    <source>
        <dbReference type="ARBA" id="ARBA00004651"/>
    </source>
</evidence>
<keyword evidence="4 6" id="KW-1133">Transmembrane helix</keyword>
<feature type="transmembrane region" description="Helical" evidence="6">
    <location>
        <begin position="226"/>
        <end position="244"/>
    </location>
</feature>
<dbReference type="PANTHER" id="PTHR32196:SF72">
    <property type="entry name" value="RIBOSE IMPORT PERMEASE PROTEIN RBSC"/>
    <property type="match status" value="1"/>
</dbReference>
<name>A0A1T4WFE0_9CLOT</name>
<feature type="transmembrane region" description="Helical" evidence="6">
    <location>
        <begin position="107"/>
        <end position="127"/>
    </location>
</feature>
<evidence type="ECO:0000256" key="6">
    <source>
        <dbReference type="SAM" id="Phobius"/>
    </source>
</evidence>
<feature type="transmembrane region" description="Helical" evidence="6">
    <location>
        <begin position="29"/>
        <end position="52"/>
    </location>
</feature>
<gene>
    <name evidence="7" type="ORF">SAMN05443428_1015</name>
</gene>
<dbReference type="InterPro" id="IPR001851">
    <property type="entry name" value="ABC_transp_permease"/>
</dbReference>
<evidence type="ECO:0000313" key="8">
    <source>
        <dbReference type="Proteomes" id="UP000190105"/>
    </source>
</evidence>
<protein>
    <submittedName>
        <fullName evidence="7">Monosaccharide ABC transporter membrane protein, CUT2 family</fullName>
    </submittedName>
</protein>
<evidence type="ECO:0000313" key="7">
    <source>
        <dbReference type="EMBL" id="SKA75371.1"/>
    </source>
</evidence>
<dbReference type="GO" id="GO:0005886">
    <property type="term" value="C:plasma membrane"/>
    <property type="evidence" value="ECO:0007669"/>
    <property type="project" value="UniProtKB-SubCell"/>
</dbReference>
<keyword evidence="2" id="KW-1003">Cell membrane</keyword>
<accession>A0A1T4WFE0</accession>
<feature type="transmembrane region" description="Helical" evidence="6">
    <location>
        <begin position="264"/>
        <end position="287"/>
    </location>
</feature>
<dbReference type="RefSeq" id="WP_078695052.1">
    <property type="nucleotide sequence ID" value="NZ_FUYH01000001.1"/>
</dbReference>